<dbReference type="InterPro" id="IPR003864">
    <property type="entry name" value="CSC1/OSCA1-like_7TM"/>
</dbReference>
<evidence type="ECO:0008006" key="15">
    <source>
        <dbReference type="Google" id="ProtNLM"/>
    </source>
</evidence>
<dbReference type="PANTHER" id="PTHR13018">
    <property type="entry name" value="PROBABLE MEMBRANE PROTEIN DUF221-RELATED"/>
    <property type="match status" value="1"/>
</dbReference>
<sequence>MKVSALLTSAGINIGLCVLLLSLYSVLRKQPANVSVYFGQKLARENIKRNEFICLKRLVPSPSWILKALETSEDEILEIGGLDAVVFLRILVFSIRIFSIAAIICVLLVLPLNYYGKEMRHKYIPSESLDVFTISNVKEGSKWLWVHCLALYIITCSACVLLYFEYNKIAKMRLAHITGSPANPSHFSIVVRSIPWSSEESYSDSVRRFFTNYHASSYLTHQMVYRSGTIKKLMNDTEKTYSVLSHRSSGSLDQNCRPSILRRITCGGATNFSHLLPNQLMHVLEKFILSCVDFCIRKKECAAAFVFFKTRYAAVVVSQVLQSSNPMLWVTDLAPEPHDVYWSNLWIPYWQLWFRRIAILFAAILFMFLFLVPVTFVQGLSQLEQLQQMFPFLKGILRKTFVSQLVTGYLPSVILQLFLYLVPPTMMLFSAVEGSISRSGRKRSACCKVLYFTIWNVFFVNLLSGSIISQLNAISRPKDIPMQLAKAVPRQATFFITYVLTSGWTSLSSEIMQLYALVSNWFNKFILGKKEDPSYSALSFPYHTEVPKVLLFGLLGFTCSVLAPLILPFLLVYFLLGYVVYRNQIVNVYVSKYETGGQIWPIVHNTTIFSLVLTQIIALGVFGIKHSPIASGFTIPLLICTLLFNEYCRKRFGPIFKMFSAEVLIEMDRQDEKCGRTEEIHRQLLSAYCQFSLTLNDLLCKDDDSNHSGDANCMHYPEDMKPGEESTQMSEPWTASKD</sequence>
<feature type="transmembrane region" description="Helical" evidence="9">
    <location>
        <begin position="143"/>
        <end position="164"/>
    </location>
</feature>
<gene>
    <name evidence="13" type="ORF">HUJ06_026226</name>
</gene>
<evidence type="ECO:0000256" key="9">
    <source>
        <dbReference type="SAM" id="Phobius"/>
    </source>
</evidence>
<evidence type="ECO:0000256" key="4">
    <source>
        <dbReference type="ARBA" id="ARBA00022692"/>
    </source>
</evidence>
<feature type="transmembrane region" description="Helical" evidence="9">
    <location>
        <begin position="357"/>
        <end position="381"/>
    </location>
</feature>
<dbReference type="GO" id="GO:0005227">
    <property type="term" value="F:calcium-activated cation channel activity"/>
    <property type="evidence" value="ECO:0007669"/>
    <property type="project" value="InterPro"/>
</dbReference>
<evidence type="ECO:0000259" key="12">
    <source>
        <dbReference type="Pfam" id="PF14703"/>
    </source>
</evidence>
<evidence type="ECO:0000256" key="6">
    <source>
        <dbReference type="ARBA" id="ARBA00023136"/>
    </source>
</evidence>
<dbReference type="EMBL" id="DUZY01000001">
    <property type="protein sequence ID" value="DAD24762.1"/>
    <property type="molecule type" value="Genomic_DNA"/>
</dbReference>
<keyword evidence="5 9" id="KW-1133">Transmembrane helix</keyword>
<feature type="transmembrane region" description="Helical" evidence="9">
    <location>
        <begin position="86"/>
        <end position="110"/>
    </location>
</feature>
<evidence type="ECO:0000313" key="13">
    <source>
        <dbReference type="EMBL" id="DAD24762.1"/>
    </source>
</evidence>
<feature type="domain" description="CSC1/OSCA1-like cytosolic" evidence="12">
    <location>
        <begin position="186"/>
        <end position="344"/>
    </location>
</feature>
<evidence type="ECO:0000256" key="1">
    <source>
        <dbReference type="ARBA" id="ARBA00004141"/>
    </source>
</evidence>
<evidence type="ECO:0000256" key="2">
    <source>
        <dbReference type="ARBA" id="ARBA00007779"/>
    </source>
</evidence>
<dbReference type="Proteomes" id="UP000607653">
    <property type="component" value="Unassembled WGS sequence"/>
</dbReference>
<dbReference type="InterPro" id="IPR027815">
    <property type="entry name" value="CSC1/OSCA1-like_cyt"/>
</dbReference>
<protein>
    <recommendedName>
        <fullName evidence="15">CSC1-like protein RXW8</fullName>
    </recommendedName>
</protein>
<dbReference type="InterPro" id="IPR045122">
    <property type="entry name" value="Csc1-like"/>
</dbReference>
<name>A0A822XXL8_NELNU</name>
<feature type="transmembrane region" description="Helical" evidence="9">
    <location>
        <begin position="6"/>
        <end position="27"/>
    </location>
</feature>
<dbReference type="Pfam" id="PF02714">
    <property type="entry name" value="RSN1_7TM"/>
    <property type="match status" value="1"/>
</dbReference>
<keyword evidence="3" id="KW-0813">Transport</keyword>
<keyword evidence="4 9" id="KW-0812">Transmembrane</keyword>
<keyword evidence="6 9" id="KW-0472">Membrane</keyword>
<proteinExistence type="inferred from homology"/>
<evidence type="ECO:0000259" key="11">
    <source>
        <dbReference type="Pfam" id="PF13967"/>
    </source>
</evidence>
<keyword evidence="7" id="KW-0407">Ion channel</keyword>
<evidence type="ECO:0000256" key="8">
    <source>
        <dbReference type="SAM" id="MobiDB-lite"/>
    </source>
</evidence>
<dbReference type="Pfam" id="PF13967">
    <property type="entry name" value="RSN1_TM"/>
    <property type="match status" value="1"/>
</dbReference>
<keyword evidence="14" id="KW-1185">Reference proteome</keyword>
<feature type="transmembrane region" description="Helical" evidence="9">
    <location>
        <begin position="549"/>
        <end position="581"/>
    </location>
</feature>
<dbReference type="Pfam" id="PF14703">
    <property type="entry name" value="PHM7_cyt"/>
    <property type="match status" value="1"/>
</dbReference>
<feature type="region of interest" description="Disordered" evidence="8">
    <location>
        <begin position="715"/>
        <end position="738"/>
    </location>
</feature>
<feature type="transmembrane region" description="Helical" evidence="9">
    <location>
        <begin position="629"/>
        <end position="648"/>
    </location>
</feature>
<evidence type="ECO:0000259" key="10">
    <source>
        <dbReference type="Pfam" id="PF02714"/>
    </source>
</evidence>
<feature type="transmembrane region" description="Helical" evidence="9">
    <location>
        <begin position="449"/>
        <end position="468"/>
    </location>
</feature>
<dbReference type="PANTHER" id="PTHR13018:SF117">
    <property type="entry name" value="CSC1-LIKE PROTEIN RXW8"/>
    <property type="match status" value="1"/>
</dbReference>
<dbReference type="AlphaFoldDB" id="A0A822XXL8"/>
<comment type="caution">
    <text evidence="13">The sequence shown here is derived from an EMBL/GenBank/DDBJ whole genome shotgun (WGS) entry which is preliminary data.</text>
</comment>
<feature type="compositionally biased region" description="Polar residues" evidence="8">
    <location>
        <begin position="725"/>
        <end position="738"/>
    </location>
</feature>
<keyword evidence="7" id="KW-0406">Ion transport</keyword>
<feature type="domain" description="CSC1/OSCA1-like N-terminal transmembrane" evidence="11">
    <location>
        <begin position="5"/>
        <end position="165"/>
    </location>
</feature>
<evidence type="ECO:0000313" key="14">
    <source>
        <dbReference type="Proteomes" id="UP000607653"/>
    </source>
</evidence>
<comment type="similarity">
    <text evidence="2">Belongs to the CSC1 (TC 1.A.17) family.</text>
</comment>
<reference evidence="13 14" key="1">
    <citation type="journal article" date="2020" name="Mol. Biol. Evol.">
        <title>Distinct Expression and Methylation Patterns for Genes with Different Fates following a Single Whole-Genome Duplication in Flowering Plants.</title>
        <authorList>
            <person name="Shi T."/>
            <person name="Rahmani R.S."/>
            <person name="Gugger P.F."/>
            <person name="Wang M."/>
            <person name="Li H."/>
            <person name="Zhang Y."/>
            <person name="Li Z."/>
            <person name="Wang Q."/>
            <person name="Van de Peer Y."/>
            <person name="Marchal K."/>
            <person name="Chen J."/>
        </authorList>
    </citation>
    <scope>NUCLEOTIDE SEQUENCE [LARGE SCALE GENOMIC DNA]</scope>
    <source>
        <tissue evidence="13">Leaf</tissue>
    </source>
</reference>
<evidence type="ECO:0000256" key="3">
    <source>
        <dbReference type="ARBA" id="ARBA00022448"/>
    </source>
</evidence>
<evidence type="ECO:0000256" key="7">
    <source>
        <dbReference type="ARBA" id="ARBA00023303"/>
    </source>
</evidence>
<dbReference type="InterPro" id="IPR032880">
    <property type="entry name" value="CSC1/OSCA1-like_N"/>
</dbReference>
<dbReference type="GO" id="GO:0016020">
    <property type="term" value="C:membrane"/>
    <property type="evidence" value="ECO:0007669"/>
    <property type="project" value="UniProtKB-SubCell"/>
</dbReference>
<feature type="transmembrane region" description="Helical" evidence="9">
    <location>
        <begin position="602"/>
        <end position="623"/>
    </location>
</feature>
<accession>A0A822XXL8</accession>
<comment type="subcellular location">
    <subcellularLocation>
        <location evidence="1">Membrane</location>
        <topology evidence="1">Multi-pass membrane protein</topology>
    </subcellularLocation>
</comment>
<feature type="transmembrane region" description="Helical" evidence="9">
    <location>
        <begin position="401"/>
        <end position="422"/>
    </location>
</feature>
<evidence type="ECO:0000256" key="5">
    <source>
        <dbReference type="ARBA" id="ARBA00022989"/>
    </source>
</evidence>
<organism evidence="13 14">
    <name type="scientific">Nelumbo nucifera</name>
    <name type="common">Sacred lotus</name>
    <dbReference type="NCBI Taxonomy" id="4432"/>
    <lineage>
        <taxon>Eukaryota</taxon>
        <taxon>Viridiplantae</taxon>
        <taxon>Streptophyta</taxon>
        <taxon>Embryophyta</taxon>
        <taxon>Tracheophyta</taxon>
        <taxon>Spermatophyta</taxon>
        <taxon>Magnoliopsida</taxon>
        <taxon>Proteales</taxon>
        <taxon>Nelumbonaceae</taxon>
        <taxon>Nelumbo</taxon>
    </lineage>
</organism>
<feature type="domain" description="CSC1/OSCA1-like 7TM region" evidence="10">
    <location>
        <begin position="355"/>
        <end position="622"/>
    </location>
</feature>